<keyword evidence="3 9" id="KW-0285">Flavoprotein</keyword>
<dbReference type="NCBIfam" id="NF004947">
    <property type="entry name" value="PRK06292.2-5"/>
    <property type="match status" value="1"/>
</dbReference>
<dbReference type="Pfam" id="PF02852">
    <property type="entry name" value="Pyr_redox_dim"/>
    <property type="match status" value="1"/>
</dbReference>
<dbReference type="GO" id="GO:0050660">
    <property type="term" value="F:flavin adenine dinucleotide binding"/>
    <property type="evidence" value="ECO:0007669"/>
    <property type="project" value="TreeGrafter"/>
</dbReference>
<dbReference type="KEGG" id="fpl:Ferp_0777"/>
<evidence type="ECO:0000256" key="5">
    <source>
        <dbReference type="ARBA" id="ARBA00023002"/>
    </source>
</evidence>
<evidence type="ECO:0000259" key="10">
    <source>
        <dbReference type="Pfam" id="PF02852"/>
    </source>
</evidence>
<gene>
    <name evidence="12" type="ordered locus">Ferp_0777</name>
</gene>
<dbReference type="SUPFAM" id="SSF55424">
    <property type="entry name" value="FAD/NAD-linked reductases, dimerisation (C-terminal) domain"/>
    <property type="match status" value="1"/>
</dbReference>
<dbReference type="RefSeq" id="WP_012965290.1">
    <property type="nucleotide sequence ID" value="NC_013849.1"/>
</dbReference>
<comment type="cofactor">
    <cofactor evidence="1">
        <name>FAD</name>
        <dbReference type="ChEBI" id="CHEBI:57692"/>
    </cofactor>
</comment>
<dbReference type="HOGENOM" id="CLU_016755_1_0_2"/>
<dbReference type="GeneID" id="8778283"/>
<evidence type="ECO:0000256" key="8">
    <source>
        <dbReference type="ARBA" id="ARBA00023284"/>
    </source>
</evidence>
<dbReference type="eggNOG" id="arCOG01068">
    <property type="taxonomic scope" value="Archaea"/>
</dbReference>
<evidence type="ECO:0000259" key="11">
    <source>
        <dbReference type="Pfam" id="PF07992"/>
    </source>
</evidence>
<dbReference type="InterPro" id="IPR001100">
    <property type="entry name" value="Pyr_nuc-diS_OxRdtase"/>
</dbReference>
<comment type="similarity">
    <text evidence="2 9">Belongs to the class-I pyridine nucleotide-disulfide oxidoreductase family.</text>
</comment>
<dbReference type="Gene3D" id="3.50.50.60">
    <property type="entry name" value="FAD/NAD(P)-binding domain"/>
    <property type="match status" value="2"/>
</dbReference>
<dbReference type="PRINTS" id="PR00368">
    <property type="entry name" value="FADPNR"/>
</dbReference>
<evidence type="ECO:0000256" key="3">
    <source>
        <dbReference type="ARBA" id="ARBA00022630"/>
    </source>
</evidence>
<evidence type="ECO:0000256" key="6">
    <source>
        <dbReference type="ARBA" id="ARBA00023027"/>
    </source>
</evidence>
<dbReference type="InterPro" id="IPR004099">
    <property type="entry name" value="Pyr_nucl-diS_OxRdtase_dimer"/>
</dbReference>
<dbReference type="OrthoDB" id="27922at2157"/>
<keyword evidence="7" id="KW-1015">Disulfide bond</keyword>
<dbReference type="PANTHER" id="PTHR22912">
    <property type="entry name" value="DISULFIDE OXIDOREDUCTASE"/>
    <property type="match status" value="1"/>
</dbReference>
<dbReference type="PROSITE" id="PS00076">
    <property type="entry name" value="PYRIDINE_REDOX_1"/>
    <property type="match status" value="1"/>
</dbReference>
<dbReference type="InterPro" id="IPR016156">
    <property type="entry name" value="FAD/NAD-linked_Rdtase_dimer_sf"/>
</dbReference>
<evidence type="ECO:0000256" key="9">
    <source>
        <dbReference type="RuleBase" id="RU003691"/>
    </source>
</evidence>
<name>D3RWT4_FERPA</name>
<keyword evidence="4 9" id="KW-0274">FAD</keyword>
<dbReference type="GO" id="GO:0004148">
    <property type="term" value="F:dihydrolipoyl dehydrogenase (NADH) activity"/>
    <property type="evidence" value="ECO:0007669"/>
    <property type="project" value="TreeGrafter"/>
</dbReference>
<dbReference type="InterPro" id="IPR050151">
    <property type="entry name" value="Class-I_Pyr_Nuc-Dis_Oxidored"/>
</dbReference>
<dbReference type="AlphaFoldDB" id="D3RWT4"/>
<keyword evidence="5 9" id="KW-0560">Oxidoreductase</keyword>
<dbReference type="EMBL" id="CP001899">
    <property type="protein sequence ID" value="ADC64947.1"/>
    <property type="molecule type" value="Genomic_DNA"/>
</dbReference>
<keyword evidence="8 9" id="KW-0676">Redox-active center</keyword>
<evidence type="ECO:0000313" key="12">
    <source>
        <dbReference type="EMBL" id="ADC64947.1"/>
    </source>
</evidence>
<organism evidence="12 13">
    <name type="scientific">Ferroglobus placidus (strain DSM 10642 / AEDII12DO)</name>
    <dbReference type="NCBI Taxonomy" id="589924"/>
    <lineage>
        <taxon>Archaea</taxon>
        <taxon>Methanobacteriati</taxon>
        <taxon>Methanobacteriota</taxon>
        <taxon>Archaeoglobi</taxon>
        <taxon>Archaeoglobales</taxon>
        <taxon>Archaeoglobaceae</taxon>
        <taxon>Ferroglobus</taxon>
    </lineage>
</organism>
<dbReference type="Pfam" id="PF07992">
    <property type="entry name" value="Pyr_redox_2"/>
    <property type="match status" value="1"/>
</dbReference>
<dbReference type="PANTHER" id="PTHR22912:SF151">
    <property type="entry name" value="DIHYDROLIPOYL DEHYDROGENASE, MITOCHONDRIAL"/>
    <property type="match status" value="1"/>
</dbReference>
<evidence type="ECO:0000256" key="4">
    <source>
        <dbReference type="ARBA" id="ARBA00022827"/>
    </source>
</evidence>
<dbReference type="PIRSF" id="PIRSF000350">
    <property type="entry name" value="Mercury_reductase_MerA"/>
    <property type="match status" value="1"/>
</dbReference>
<accession>D3RWT4</accession>
<sequence>MEEYDLIAIGTGSAMSVVEAFLALNPEAKVAVIDKDEPGGICLTRGCIPSKILLYSAEVAREVRRSKEFGINARIDGIDFRKIMERMRRIIGEDVKMIEEGLKNSPNIDYFREVAEFVEPYKLKVGDKVISSKRIIIGAGSKPLIPKIEGLEEAGYLTSDTLLKLEEMPESLAVIGGGYVAMEYGNFFAQLGCDVKIVEMADRILPNEELEVSKFVERKMREVAEIRTRSRVFKVEKRGDRKVLLVERDGKTEEIEAEEILVAVGRAPNSDILKPERGGIETERGWIKVNEYLETSLAGVYALGDAIGKHMFKHVANYEAKVVIYNAILGKKMKVDYRVVPHAVFTYPEVASVGLKEEEALEKFGKGNAFVGFFRLEETGKGIAMNEEGFVKLIVKRDGEILGCHIAAKNASILIQEVVLAMEHNLSVFDLAESMHIHPAQSEVVMWAASNLMSVDEYSKIKEEMVNA</sequence>
<reference evidence="12 13" key="2">
    <citation type="journal article" date="2011" name="Stand. Genomic Sci.">
        <title>Complete genome sequence of Ferroglobus placidus AEDII12DO.</title>
        <authorList>
            <person name="Anderson I."/>
            <person name="Risso C."/>
            <person name="Holmes D."/>
            <person name="Lucas S."/>
            <person name="Copeland A."/>
            <person name="Lapidus A."/>
            <person name="Cheng J.F."/>
            <person name="Bruce D."/>
            <person name="Goodwin L."/>
            <person name="Pitluck S."/>
            <person name="Saunders E."/>
            <person name="Brettin T."/>
            <person name="Detter J.C."/>
            <person name="Han C."/>
            <person name="Tapia R."/>
            <person name="Larimer F."/>
            <person name="Land M."/>
            <person name="Hauser L."/>
            <person name="Woyke T."/>
            <person name="Lovley D."/>
            <person name="Kyrpides N."/>
            <person name="Ivanova N."/>
        </authorList>
    </citation>
    <scope>NUCLEOTIDE SEQUENCE [LARGE SCALE GENOMIC DNA]</scope>
    <source>
        <strain evidence="13">DSM 10642 / AEDII12DO</strain>
    </source>
</reference>
<reference evidence="13" key="1">
    <citation type="submission" date="2010-02" db="EMBL/GenBank/DDBJ databases">
        <title>Complete sequence of Ferroglobus placidus DSM 10642.</title>
        <authorList>
            <consortium name="US DOE Joint Genome Institute"/>
            <person name="Lucas S."/>
            <person name="Copeland A."/>
            <person name="Lapidus A."/>
            <person name="Cheng J.-F."/>
            <person name="Bruce D."/>
            <person name="Goodwin L."/>
            <person name="Pitluck S."/>
            <person name="Saunders E."/>
            <person name="Brettin T."/>
            <person name="Detter J.C."/>
            <person name="Han C."/>
            <person name="Tapia R."/>
            <person name="Larimer F."/>
            <person name="Land M."/>
            <person name="Hauser L."/>
            <person name="Kyrpides N."/>
            <person name="Ivanova N."/>
            <person name="Holmes D."/>
            <person name="Lovley D."/>
            <person name="Kyrpides N."/>
            <person name="Anderson I.J."/>
            <person name="Woyke T."/>
        </authorList>
    </citation>
    <scope>NUCLEOTIDE SEQUENCE [LARGE SCALE GENOMIC DNA]</scope>
    <source>
        <strain evidence="13">DSM 10642 / AEDII12DO</strain>
    </source>
</reference>
<evidence type="ECO:0000313" key="13">
    <source>
        <dbReference type="Proteomes" id="UP000002613"/>
    </source>
</evidence>
<dbReference type="InterPro" id="IPR023753">
    <property type="entry name" value="FAD/NAD-binding_dom"/>
</dbReference>
<dbReference type="PRINTS" id="PR00411">
    <property type="entry name" value="PNDRDTASEI"/>
</dbReference>
<dbReference type="FunFam" id="3.30.390.30:FF:000001">
    <property type="entry name" value="Dihydrolipoyl dehydrogenase"/>
    <property type="match status" value="1"/>
</dbReference>
<dbReference type="Proteomes" id="UP000002613">
    <property type="component" value="Chromosome"/>
</dbReference>
<proteinExistence type="inferred from homology"/>
<protein>
    <submittedName>
        <fullName evidence="12">FAD-dependent pyridine nucleotide-disulphide oxidoreductase</fullName>
    </submittedName>
</protein>
<feature type="domain" description="Pyridine nucleotide-disulphide oxidoreductase dimerisation" evidence="10">
    <location>
        <begin position="340"/>
        <end position="449"/>
    </location>
</feature>
<dbReference type="PaxDb" id="589924-Ferp_0777"/>
<evidence type="ECO:0000256" key="2">
    <source>
        <dbReference type="ARBA" id="ARBA00007532"/>
    </source>
</evidence>
<feature type="domain" description="FAD/NAD(P)-binding" evidence="11">
    <location>
        <begin position="4"/>
        <end position="319"/>
    </location>
</feature>
<dbReference type="Gene3D" id="3.30.390.30">
    <property type="match status" value="1"/>
</dbReference>
<dbReference type="STRING" id="589924.Ferp_0777"/>
<dbReference type="GO" id="GO:0006103">
    <property type="term" value="P:2-oxoglutarate metabolic process"/>
    <property type="evidence" value="ECO:0007669"/>
    <property type="project" value="TreeGrafter"/>
</dbReference>
<dbReference type="SUPFAM" id="SSF51905">
    <property type="entry name" value="FAD/NAD(P)-binding domain"/>
    <property type="match status" value="1"/>
</dbReference>
<dbReference type="InterPro" id="IPR012999">
    <property type="entry name" value="Pyr_OxRdtase_I_AS"/>
</dbReference>
<evidence type="ECO:0000256" key="7">
    <source>
        <dbReference type="ARBA" id="ARBA00023157"/>
    </source>
</evidence>
<keyword evidence="6" id="KW-0520">NAD</keyword>
<keyword evidence="13" id="KW-1185">Reference proteome</keyword>
<dbReference type="InterPro" id="IPR036188">
    <property type="entry name" value="FAD/NAD-bd_sf"/>
</dbReference>
<evidence type="ECO:0000256" key="1">
    <source>
        <dbReference type="ARBA" id="ARBA00001974"/>
    </source>
</evidence>